<proteinExistence type="predicted"/>
<dbReference type="STRING" id="888741.HMPREF9098_0385"/>
<reference evidence="1 2" key="1">
    <citation type="submission" date="2011-01" db="EMBL/GenBank/DDBJ databases">
        <authorList>
            <person name="Muzny D."/>
            <person name="Qin X."/>
            <person name="Deng J."/>
            <person name="Jiang H."/>
            <person name="Liu Y."/>
            <person name="Qu J."/>
            <person name="Song X.-Z."/>
            <person name="Zhang L."/>
            <person name="Thornton R."/>
            <person name="Coyle M."/>
            <person name="Francisco L."/>
            <person name="Jackson L."/>
            <person name="Javaid M."/>
            <person name="Korchina V."/>
            <person name="Kovar C."/>
            <person name="Mata R."/>
            <person name="Mathew T."/>
            <person name="Ngo R."/>
            <person name="Nguyen L."/>
            <person name="Nguyen N."/>
            <person name="Okwuonu G."/>
            <person name="Ongeri F."/>
            <person name="Pham C."/>
            <person name="Simmons D."/>
            <person name="Wilczek-Boney K."/>
            <person name="Hale W."/>
            <person name="Jakkamsetti A."/>
            <person name="Pham P."/>
            <person name="Ruth R."/>
            <person name="San Lucas F."/>
            <person name="Warren J."/>
            <person name="Zhang J."/>
            <person name="Zhao Z."/>
            <person name="Zhou C."/>
            <person name="Zhu D."/>
            <person name="Lee S."/>
            <person name="Bess C."/>
            <person name="Blankenburg K."/>
            <person name="Forbes L."/>
            <person name="Fu Q."/>
            <person name="Gubbala S."/>
            <person name="Hirani K."/>
            <person name="Jayaseelan J.C."/>
            <person name="Lara F."/>
            <person name="Munidasa M."/>
            <person name="Palculict T."/>
            <person name="Patil S."/>
            <person name="Pu L.-L."/>
            <person name="Saada N."/>
            <person name="Tang L."/>
            <person name="Weissenberger G."/>
            <person name="Zhu Y."/>
            <person name="Hemphill L."/>
            <person name="Shang Y."/>
            <person name="Youmans B."/>
            <person name="Ayvaz T."/>
            <person name="Ross M."/>
            <person name="Santibanez J."/>
            <person name="Aqrawi P."/>
            <person name="Gross S."/>
            <person name="Joshi V."/>
            <person name="Fowler G."/>
            <person name="Nazareth L."/>
            <person name="Reid J."/>
            <person name="Worley K."/>
            <person name="Petrosino J."/>
            <person name="Highlander S."/>
            <person name="Gibbs R."/>
        </authorList>
    </citation>
    <scope>NUCLEOTIDE SEQUENCE [LARGE SCALE GENOMIC DNA]</scope>
    <source>
        <strain evidence="1 2">ATCC 33394</strain>
    </source>
</reference>
<evidence type="ECO:0000313" key="2">
    <source>
        <dbReference type="Proteomes" id="UP000004088"/>
    </source>
</evidence>
<organism evidence="1 2">
    <name type="scientific">Kingella denitrificans ATCC 33394</name>
    <dbReference type="NCBI Taxonomy" id="888741"/>
    <lineage>
        <taxon>Bacteria</taxon>
        <taxon>Pseudomonadati</taxon>
        <taxon>Pseudomonadota</taxon>
        <taxon>Betaproteobacteria</taxon>
        <taxon>Neisseriales</taxon>
        <taxon>Neisseriaceae</taxon>
        <taxon>Kingella</taxon>
    </lineage>
</organism>
<name>F0EX05_9NEIS</name>
<dbReference type="Proteomes" id="UP000004088">
    <property type="component" value="Unassembled WGS sequence"/>
</dbReference>
<dbReference type="HOGENOM" id="CLU_3136644_0_0_4"/>
<gene>
    <name evidence="1" type="ORF">HMPREF9098_0385</name>
</gene>
<protein>
    <submittedName>
        <fullName evidence="1">Uncharacterized protein</fullName>
    </submittedName>
</protein>
<comment type="caution">
    <text evidence="1">The sequence shown here is derived from an EMBL/GenBank/DDBJ whole genome shotgun (WGS) entry which is preliminary data.</text>
</comment>
<dbReference type="AlphaFoldDB" id="F0EX05"/>
<evidence type="ECO:0000313" key="1">
    <source>
        <dbReference type="EMBL" id="EGC18236.1"/>
    </source>
</evidence>
<sequence>MQAAFEAEKAACTFPGHPITNPIDYLNMQAAFGANPKSSLRRQIHEIQK</sequence>
<dbReference type="EMBL" id="AEWV01000006">
    <property type="protein sequence ID" value="EGC18236.1"/>
    <property type="molecule type" value="Genomic_DNA"/>
</dbReference>
<keyword evidence="2" id="KW-1185">Reference proteome</keyword>
<accession>F0EX05</accession>